<protein>
    <submittedName>
        <fullName evidence="1">Uncharacterized protein</fullName>
    </submittedName>
</protein>
<name>A0A7G9YMT9_9EURY</name>
<accession>A0A7G9YMT9</accession>
<dbReference type="EMBL" id="MT631379">
    <property type="protein sequence ID" value="QNO49424.1"/>
    <property type="molecule type" value="Genomic_DNA"/>
</dbReference>
<gene>
    <name evidence="1" type="ORF">HONBAIEO_00017</name>
    <name evidence="2" type="ORF">JHKIABMC_00030</name>
</gene>
<reference evidence="1" key="1">
    <citation type="submission" date="2020-06" db="EMBL/GenBank/DDBJ databases">
        <title>Unique genomic features of the anaerobic methanotrophic archaea.</title>
        <authorList>
            <person name="Chadwick G.L."/>
            <person name="Skennerton C.T."/>
            <person name="Laso-Perez R."/>
            <person name="Leu A.O."/>
            <person name="Speth D.R."/>
            <person name="Yu H."/>
            <person name="Morgan-Lang C."/>
            <person name="Hatzenpichler R."/>
            <person name="Goudeau D."/>
            <person name="Malmstrom R."/>
            <person name="Brazelton W.J."/>
            <person name="Woyke T."/>
            <person name="Hallam S.J."/>
            <person name="Tyson G.W."/>
            <person name="Wegener G."/>
            <person name="Boetius A."/>
            <person name="Orphan V."/>
        </authorList>
    </citation>
    <scope>NUCLEOTIDE SEQUENCE</scope>
</reference>
<dbReference type="AlphaFoldDB" id="A0A7G9YMT9"/>
<evidence type="ECO:0000313" key="1">
    <source>
        <dbReference type="EMBL" id="QNO49323.1"/>
    </source>
</evidence>
<proteinExistence type="predicted"/>
<dbReference type="EMBL" id="MT631377">
    <property type="protein sequence ID" value="QNO49323.1"/>
    <property type="molecule type" value="Genomic_DNA"/>
</dbReference>
<sequence>MGLFFYEGGILGFSDSCFASSCPYILALSKNPMISADLLDSCHSFIRAIRDKISTKKSRMIANATNLPATKSECFH</sequence>
<organism evidence="1">
    <name type="scientific">Candidatus Methanogaster sp. ANME-2c ERB4</name>
    <dbReference type="NCBI Taxonomy" id="2759911"/>
    <lineage>
        <taxon>Archaea</taxon>
        <taxon>Methanobacteriati</taxon>
        <taxon>Methanobacteriota</taxon>
        <taxon>Stenosarchaea group</taxon>
        <taxon>Methanomicrobia</taxon>
        <taxon>Methanosarcinales</taxon>
        <taxon>ANME-2 cluster</taxon>
        <taxon>Candidatus Methanogasteraceae</taxon>
        <taxon>Candidatus Methanogaster</taxon>
    </lineage>
</organism>
<evidence type="ECO:0000313" key="2">
    <source>
        <dbReference type="EMBL" id="QNO49424.1"/>
    </source>
</evidence>